<comment type="similarity">
    <text evidence="1">Belongs to the class I-like SAM-binding methyltransferase superfamily. EEF2KMT family.</text>
</comment>
<accession>A0A9P0M4Q3</accession>
<dbReference type="SUPFAM" id="SSF53335">
    <property type="entry name" value="S-adenosyl-L-methionine-dependent methyltransferases"/>
    <property type="match status" value="1"/>
</dbReference>
<dbReference type="InterPro" id="IPR019410">
    <property type="entry name" value="Methyltransf_16"/>
</dbReference>
<evidence type="ECO:0000256" key="2">
    <source>
        <dbReference type="ARBA" id="ARBA00022679"/>
    </source>
</evidence>
<dbReference type="GO" id="GO:0016740">
    <property type="term" value="F:transferase activity"/>
    <property type="evidence" value="ECO:0007669"/>
    <property type="project" value="UniProtKB-KW"/>
</dbReference>
<evidence type="ECO:0000313" key="5">
    <source>
        <dbReference type="Proteomes" id="UP001152888"/>
    </source>
</evidence>
<reference evidence="4" key="1">
    <citation type="submission" date="2022-03" db="EMBL/GenBank/DDBJ databases">
        <authorList>
            <person name="Sayadi A."/>
        </authorList>
    </citation>
    <scope>NUCLEOTIDE SEQUENCE</scope>
</reference>
<feature type="domain" description="FAM86 N-terminal" evidence="3">
    <location>
        <begin position="13"/>
        <end position="91"/>
    </location>
</feature>
<dbReference type="InterPro" id="IPR029063">
    <property type="entry name" value="SAM-dependent_MTases_sf"/>
</dbReference>
<dbReference type="PANTHER" id="PTHR14614:SF130">
    <property type="entry name" value="PROTEIN-LYSINE N-METHYLTRANSFERASE EEF2KMT"/>
    <property type="match status" value="1"/>
</dbReference>
<gene>
    <name evidence="4" type="ORF">ACAOBT_LOCUS28246</name>
</gene>
<evidence type="ECO:0000256" key="1">
    <source>
        <dbReference type="ARBA" id="ARBA00005511"/>
    </source>
</evidence>
<dbReference type="Proteomes" id="UP001152888">
    <property type="component" value="Unassembled WGS sequence"/>
</dbReference>
<proteinExistence type="inferred from homology"/>
<dbReference type="InterPro" id="IPR029426">
    <property type="entry name" value="FAM86_N"/>
</dbReference>
<dbReference type="PANTHER" id="PTHR14614">
    <property type="entry name" value="HEPATOCELLULAR CARCINOMA-ASSOCIATED ANTIGEN"/>
    <property type="match status" value="1"/>
</dbReference>
<dbReference type="OrthoDB" id="194386at2759"/>
<keyword evidence="2" id="KW-0808">Transferase</keyword>
<dbReference type="Gene3D" id="3.40.50.150">
    <property type="entry name" value="Vaccinia Virus protein VP39"/>
    <property type="match status" value="1"/>
</dbReference>
<keyword evidence="5" id="KW-1185">Reference proteome</keyword>
<sequence>MSEKLLTDKINCIAKQFLCNVPVASIGWNDIFNHLNCDDQLRLLNATVNSEIVVKHPINPNYQKHFLKHILNRLESEGIDIHDDLYSAYGRVMALPVSNESYFKHYSADSVAASGRIISLKESGYLISDGTTGLRTWEAALALSEWIISNQDLFKDKKVLELGSGLGLTGLVLSTELAPNIVYLTDCHPAVLKNMQDNVRLNVEKETIDLTDENDDTVKINDRCIYRSSGRKPSVAILNLPWEDVVEDTCKQIGEIDIIIAADIVYDADLFGPLLQAMRNFSKYCNVEEFIFACTERNPGTLDKFKRELGKGYNEIG</sequence>
<evidence type="ECO:0000259" key="3">
    <source>
        <dbReference type="Pfam" id="PF14904"/>
    </source>
</evidence>
<evidence type="ECO:0000313" key="4">
    <source>
        <dbReference type="EMBL" id="CAH2004945.1"/>
    </source>
</evidence>
<dbReference type="Pfam" id="PF14904">
    <property type="entry name" value="FAM86"/>
    <property type="match status" value="1"/>
</dbReference>
<name>A0A9P0M4Q3_ACAOB</name>
<dbReference type="GO" id="GO:0032991">
    <property type="term" value="C:protein-containing complex"/>
    <property type="evidence" value="ECO:0007669"/>
    <property type="project" value="TreeGrafter"/>
</dbReference>
<dbReference type="AlphaFoldDB" id="A0A9P0M4Q3"/>
<dbReference type="Pfam" id="PF10294">
    <property type="entry name" value="Methyltransf_16"/>
    <property type="match status" value="2"/>
</dbReference>
<dbReference type="EMBL" id="CAKOFQ010007612">
    <property type="protein sequence ID" value="CAH2004945.1"/>
    <property type="molecule type" value="Genomic_DNA"/>
</dbReference>
<protein>
    <recommendedName>
        <fullName evidence="3">FAM86 N-terminal domain-containing protein</fullName>
    </recommendedName>
</protein>
<organism evidence="4 5">
    <name type="scientific">Acanthoscelides obtectus</name>
    <name type="common">Bean weevil</name>
    <name type="synonym">Bruchus obtectus</name>
    <dbReference type="NCBI Taxonomy" id="200917"/>
    <lineage>
        <taxon>Eukaryota</taxon>
        <taxon>Metazoa</taxon>
        <taxon>Ecdysozoa</taxon>
        <taxon>Arthropoda</taxon>
        <taxon>Hexapoda</taxon>
        <taxon>Insecta</taxon>
        <taxon>Pterygota</taxon>
        <taxon>Neoptera</taxon>
        <taxon>Endopterygota</taxon>
        <taxon>Coleoptera</taxon>
        <taxon>Polyphaga</taxon>
        <taxon>Cucujiformia</taxon>
        <taxon>Chrysomeloidea</taxon>
        <taxon>Chrysomelidae</taxon>
        <taxon>Bruchinae</taxon>
        <taxon>Bruchini</taxon>
        <taxon>Acanthoscelides</taxon>
    </lineage>
</organism>
<comment type="caution">
    <text evidence="4">The sequence shown here is derived from an EMBL/GenBank/DDBJ whole genome shotgun (WGS) entry which is preliminary data.</text>
</comment>